<dbReference type="PANTHER" id="PTHR33593:SF3">
    <property type="entry name" value="DUF1442 FAMILY PROTEIN"/>
    <property type="match status" value="1"/>
</dbReference>
<dbReference type="Proteomes" id="UP001180020">
    <property type="component" value="Unassembled WGS sequence"/>
</dbReference>
<reference evidence="1" key="1">
    <citation type="journal article" date="2023" name="Nat. Commun.">
        <title>Diploid and tetraploid genomes of Acorus and the evolution of monocots.</title>
        <authorList>
            <person name="Ma L."/>
            <person name="Liu K.W."/>
            <person name="Li Z."/>
            <person name="Hsiao Y.Y."/>
            <person name="Qi Y."/>
            <person name="Fu T."/>
            <person name="Tang G.D."/>
            <person name="Zhang D."/>
            <person name="Sun W.H."/>
            <person name="Liu D.K."/>
            <person name="Li Y."/>
            <person name="Chen G.Z."/>
            <person name="Liu X.D."/>
            <person name="Liao X.Y."/>
            <person name="Jiang Y.T."/>
            <person name="Yu X."/>
            <person name="Hao Y."/>
            <person name="Huang J."/>
            <person name="Zhao X.W."/>
            <person name="Ke S."/>
            <person name="Chen Y.Y."/>
            <person name="Wu W.L."/>
            <person name="Hsu J.L."/>
            <person name="Lin Y.F."/>
            <person name="Huang M.D."/>
            <person name="Li C.Y."/>
            <person name="Huang L."/>
            <person name="Wang Z.W."/>
            <person name="Zhao X."/>
            <person name="Zhong W.Y."/>
            <person name="Peng D.H."/>
            <person name="Ahmad S."/>
            <person name="Lan S."/>
            <person name="Zhang J.S."/>
            <person name="Tsai W.C."/>
            <person name="Van de Peer Y."/>
            <person name="Liu Z.J."/>
        </authorList>
    </citation>
    <scope>NUCLEOTIDE SEQUENCE</scope>
    <source>
        <tissue evidence="1">Leaves</tissue>
    </source>
</reference>
<name>A0AAV9CAA4_ACOCL</name>
<dbReference type="InterPro" id="IPR009902">
    <property type="entry name" value="DUF1442"/>
</dbReference>
<sequence>MAAGNSARLMVEACSGAAGPTTLALVAAARQTGGRVACVVRGEDDVRASITALGEEAVNVEFVTAGDDAAGLLMGKYARADFVIVDCKMEGHERVLGAARAGSARIVVGYNAFCDGSWWRDGEREEMVLPIGEGLRVCRVVGEEKRRRRWVVRVDECTGEEHVFRIVNSQRKGIRV</sequence>
<proteinExistence type="predicted"/>
<accession>A0AAV9CAA4</accession>
<evidence type="ECO:0000313" key="2">
    <source>
        <dbReference type="Proteomes" id="UP001180020"/>
    </source>
</evidence>
<dbReference type="EMBL" id="JAUJYO010000020">
    <property type="protein sequence ID" value="KAK1285795.1"/>
    <property type="molecule type" value="Genomic_DNA"/>
</dbReference>
<protein>
    <submittedName>
        <fullName evidence="1">Uncharacterized protein</fullName>
    </submittedName>
</protein>
<organism evidence="1 2">
    <name type="scientific">Acorus calamus</name>
    <name type="common">Sweet flag</name>
    <dbReference type="NCBI Taxonomy" id="4465"/>
    <lineage>
        <taxon>Eukaryota</taxon>
        <taxon>Viridiplantae</taxon>
        <taxon>Streptophyta</taxon>
        <taxon>Embryophyta</taxon>
        <taxon>Tracheophyta</taxon>
        <taxon>Spermatophyta</taxon>
        <taxon>Magnoliopsida</taxon>
        <taxon>Liliopsida</taxon>
        <taxon>Acoraceae</taxon>
        <taxon>Acorus</taxon>
    </lineage>
</organism>
<comment type="caution">
    <text evidence="1">The sequence shown here is derived from an EMBL/GenBank/DDBJ whole genome shotgun (WGS) entry which is preliminary data.</text>
</comment>
<reference evidence="1" key="2">
    <citation type="submission" date="2023-06" db="EMBL/GenBank/DDBJ databases">
        <authorList>
            <person name="Ma L."/>
            <person name="Liu K.-W."/>
            <person name="Li Z."/>
            <person name="Hsiao Y.-Y."/>
            <person name="Qi Y."/>
            <person name="Fu T."/>
            <person name="Tang G."/>
            <person name="Zhang D."/>
            <person name="Sun W.-H."/>
            <person name="Liu D.-K."/>
            <person name="Li Y."/>
            <person name="Chen G.-Z."/>
            <person name="Liu X.-D."/>
            <person name="Liao X.-Y."/>
            <person name="Jiang Y.-T."/>
            <person name="Yu X."/>
            <person name="Hao Y."/>
            <person name="Huang J."/>
            <person name="Zhao X.-W."/>
            <person name="Ke S."/>
            <person name="Chen Y.-Y."/>
            <person name="Wu W.-L."/>
            <person name="Hsu J.-L."/>
            <person name="Lin Y.-F."/>
            <person name="Huang M.-D."/>
            <person name="Li C.-Y."/>
            <person name="Huang L."/>
            <person name="Wang Z.-W."/>
            <person name="Zhao X."/>
            <person name="Zhong W.-Y."/>
            <person name="Peng D.-H."/>
            <person name="Ahmad S."/>
            <person name="Lan S."/>
            <person name="Zhang J.-S."/>
            <person name="Tsai W.-C."/>
            <person name="Van De Peer Y."/>
            <person name="Liu Z.-J."/>
        </authorList>
    </citation>
    <scope>NUCLEOTIDE SEQUENCE</scope>
    <source>
        <strain evidence="1">CP</strain>
        <tissue evidence="1">Leaves</tissue>
    </source>
</reference>
<gene>
    <name evidence="1" type="ORF">QJS10_CPB20g01523</name>
</gene>
<dbReference type="Pfam" id="PF07279">
    <property type="entry name" value="DUF1442"/>
    <property type="match status" value="1"/>
</dbReference>
<evidence type="ECO:0000313" key="1">
    <source>
        <dbReference type="EMBL" id="KAK1285795.1"/>
    </source>
</evidence>
<dbReference type="PANTHER" id="PTHR33593">
    <property type="entry name" value="DUF1442 FAMILY PROTEIN"/>
    <property type="match status" value="1"/>
</dbReference>
<dbReference type="AlphaFoldDB" id="A0AAV9CAA4"/>
<keyword evidence="2" id="KW-1185">Reference proteome</keyword>